<dbReference type="KEGG" id="pbk:Back11_19660"/>
<organism evidence="1 2">
    <name type="scientific">Paenibacillus baekrokdamisoli</name>
    <dbReference type="NCBI Taxonomy" id="1712516"/>
    <lineage>
        <taxon>Bacteria</taxon>
        <taxon>Bacillati</taxon>
        <taxon>Bacillota</taxon>
        <taxon>Bacilli</taxon>
        <taxon>Bacillales</taxon>
        <taxon>Paenibacillaceae</taxon>
        <taxon>Paenibacillus</taxon>
    </lineage>
</organism>
<reference evidence="1 2" key="1">
    <citation type="submission" date="2018-11" db="EMBL/GenBank/DDBJ databases">
        <title>Complete genome sequence of Paenibacillus baekrokdamisoli strain KCTC 33723.</title>
        <authorList>
            <person name="Kang S.W."/>
            <person name="Lee K.C."/>
            <person name="Kim K.K."/>
            <person name="Kim J.S."/>
            <person name="Kim D.S."/>
            <person name="Ko S.H."/>
            <person name="Yang S.H."/>
            <person name="Lee J.S."/>
        </authorList>
    </citation>
    <scope>NUCLEOTIDE SEQUENCE [LARGE SCALE GENOMIC DNA]</scope>
    <source>
        <strain evidence="1 2">KCTC 33723</strain>
    </source>
</reference>
<keyword evidence="2" id="KW-1185">Reference proteome</keyword>
<dbReference type="EMBL" id="AP019308">
    <property type="protein sequence ID" value="BBH20621.1"/>
    <property type="molecule type" value="Genomic_DNA"/>
</dbReference>
<dbReference type="Proteomes" id="UP000275368">
    <property type="component" value="Chromosome"/>
</dbReference>
<protein>
    <submittedName>
        <fullName evidence="1">Uncharacterized protein</fullName>
    </submittedName>
</protein>
<dbReference type="SUPFAM" id="SSF52266">
    <property type="entry name" value="SGNH hydrolase"/>
    <property type="match status" value="1"/>
</dbReference>
<dbReference type="AlphaFoldDB" id="A0A3G9J4A2"/>
<name>A0A3G9J4A2_9BACL</name>
<sequence length="482" mass="54225">MAHHDLDDALSSLAFFRKYAVHLDAASFPVLTANRRGKKTTDREILLFGDSHSWGQGSPDYDGESWYSVHQPFPYNKGYFSRLKQYFERKLSLYPLSVIPFLSNEVERKSGLFRQTDFAIASTPAAKGFYAPFAHRDQATAHLGYLAEEQKFGSAMAVITPESGLDGTLSAECSIRMLSAARKIYIALVVGRHGAKLICDLQMPYYYSKPSGYPKVYRISDGRHIELTAPEAEIIDTSAVQIDTYTPTDPQEQVYCIDYGQKQQGTLAIKYAGADERTMLLFIGNELLADKPALLCRGIVFDANSVRNFAMGGHTTGQWLGDGTLSFHGESYPHIDEILSYVPFTPTLAVIQAPIVNEYLQQTPLDKFRLHLEAVVDKLSRHLNTDNVRQTDVLVFTTPGDQTIDFLGAASAEIRYADYYEAAKKFCLDRRYGFINFHQFFTDAVNMGYIDHELLFDDSIHPSPYVNEFIAKGLQNAIDLLW</sequence>
<accession>A0A3G9J4A2</accession>
<dbReference type="Gene3D" id="3.40.50.1110">
    <property type="entry name" value="SGNH hydrolase"/>
    <property type="match status" value="1"/>
</dbReference>
<proteinExistence type="predicted"/>
<evidence type="ECO:0000313" key="2">
    <source>
        <dbReference type="Proteomes" id="UP000275368"/>
    </source>
</evidence>
<dbReference type="InterPro" id="IPR036514">
    <property type="entry name" value="SGNH_hydro_sf"/>
</dbReference>
<gene>
    <name evidence="1" type="ORF">Back11_19660</name>
</gene>
<evidence type="ECO:0000313" key="1">
    <source>
        <dbReference type="EMBL" id="BBH20621.1"/>
    </source>
</evidence>
<dbReference type="OrthoDB" id="2558242at2"/>
<dbReference type="RefSeq" id="WP_125655806.1">
    <property type="nucleotide sequence ID" value="NZ_AP019308.1"/>
</dbReference>